<dbReference type="Gene3D" id="3.40.80.10">
    <property type="entry name" value="Peptidoglycan recognition protein-like"/>
    <property type="match status" value="1"/>
</dbReference>
<evidence type="ECO:0000256" key="5">
    <source>
        <dbReference type="ARBA" id="ARBA00023316"/>
    </source>
</evidence>
<keyword evidence="4" id="KW-0378">Hydrolase</keyword>
<dbReference type="InterPro" id="IPR036365">
    <property type="entry name" value="PGBD-like_sf"/>
</dbReference>
<dbReference type="EC" id="3.5.1.28" evidence="3"/>
<name>A0A1I7FZI4_9GAMM</name>
<dbReference type="FunFam" id="3.40.80.10:FF:000003">
    <property type="entry name" value="N-acetylmuramoyl-L-alanine amidase"/>
    <property type="match status" value="1"/>
</dbReference>
<dbReference type="CDD" id="cd06583">
    <property type="entry name" value="PGRP"/>
    <property type="match status" value="1"/>
</dbReference>
<dbReference type="InterPro" id="IPR002502">
    <property type="entry name" value="Amidase_domain"/>
</dbReference>
<comment type="catalytic activity">
    <reaction evidence="1">
        <text>Hydrolyzes the link between N-acetylmuramoyl residues and L-amino acid residues in certain cell-wall glycopeptides.</text>
        <dbReference type="EC" id="3.5.1.28"/>
    </reaction>
</comment>
<dbReference type="AlphaFoldDB" id="A0A1I7FZI4"/>
<evidence type="ECO:0000313" key="8">
    <source>
        <dbReference type="Proteomes" id="UP000242496"/>
    </source>
</evidence>
<evidence type="ECO:0000256" key="3">
    <source>
        <dbReference type="ARBA" id="ARBA00011901"/>
    </source>
</evidence>
<sequence length="258" mass="29843">MMYKIDYNLYRSLKSFNRRSRFLVMHYTALNFEKSIKALTGNFVSAHYLVPNPDDLTYRAAGFNEVHIFSLVDELERAWHAGASSWAGRSGLNDTSIGIEIVNEASDNGGIFTFPPYNPDQIDAVKELTINILQRYPDITPTHIVGHSDISWKRKSDPGPSFPWKELYDAGIGAWYDEEIKHKYIEQFDHCLPDRIEILEKLKRYGYDVSGAKEDKNFQLLIRAFQIHFRPSFYDGIADIETIAILYALIEKYFDHNS</sequence>
<keyword evidence="5" id="KW-0961">Cell wall biogenesis/degradation</keyword>
<dbReference type="GO" id="GO:0008745">
    <property type="term" value="F:N-acetylmuramoyl-L-alanine amidase activity"/>
    <property type="evidence" value="ECO:0007669"/>
    <property type="project" value="UniProtKB-EC"/>
</dbReference>
<organism evidence="7 8">
    <name type="scientific">Xenorhabdus koppenhoeferi</name>
    <dbReference type="NCBI Taxonomy" id="351659"/>
    <lineage>
        <taxon>Bacteria</taxon>
        <taxon>Pseudomonadati</taxon>
        <taxon>Pseudomonadota</taxon>
        <taxon>Gammaproteobacteria</taxon>
        <taxon>Enterobacterales</taxon>
        <taxon>Morganellaceae</taxon>
        <taxon>Xenorhabdus</taxon>
    </lineage>
</organism>
<dbReference type="InterPro" id="IPR051206">
    <property type="entry name" value="NAMLAA_amidase_2"/>
</dbReference>
<evidence type="ECO:0000256" key="1">
    <source>
        <dbReference type="ARBA" id="ARBA00001561"/>
    </source>
</evidence>
<dbReference type="PANTHER" id="PTHR30417">
    <property type="entry name" value="N-ACETYLMURAMOYL-L-ALANINE AMIDASE AMID"/>
    <property type="match status" value="1"/>
</dbReference>
<protein>
    <recommendedName>
        <fullName evidence="3">N-acetylmuramoyl-L-alanine amidase</fullName>
        <ecNumber evidence="3">3.5.1.28</ecNumber>
    </recommendedName>
</protein>
<dbReference type="GO" id="GO:0009254">
    <property type="term" value="P:peptidoglycan turnover"/>
    <property type="evidence" value="ECO:0007669"/>
    <property type="project" value="TreeGrafter"/>
</dbReference>
<evidence type="ECO:0000256" key="4">
    <source>
        <dbReference type="ARBA" id="ARBA00022801"/>
    </source>
</evidence>
<dbReference type="InterPro" id="IPR036366">
    <property type="entry name" value="PGBDSf"/>
</dbReference>
<keyword evidence="8" id="KW-1185">Reference proteome</keyword>
<dbReference type="GO" id="GO:0071555">
    <property type="term" value="P:cell wall organization"/>
    <property type="evidence" value="ECO:0007669"/>
    <property type="project" value="UniProtKB-KW"/>
</dbReference>
<evidence type="ECO:0000259" key="6">
    <source>
        <dbReference type="SMART" id="SM00644"/>
    </source>
</evidence>
<dbReference type="SUPFAM" id="SSF47090">
    <property type="entry name" value="PGBD-like"/>
    <property type="match status" value="1"/>
</dbReference>
<evidence type="ECO:0000256" key="2">
    <source>
        <dbReference type="ARBA" id="ARBA00007553"/>
    </source>
</evidence>
<comment type="similarity">
    <text evidence="2">Belongs to the N-acetylmuramoyl-L-alanine amidase 2 family.</text>
</comment>
<dbReference type="Pfam" id="PF01510">
    <property type="entry name" value="Amidase_2"/>
    <property type="match status" value="1"/>
</dbReference>
<dbReference type="GO" id="GO:0019867">
    <property type="term" value="C:outer membrane"/>
    <property type="evidence" value="ECO:0007669"/>
    <property type="project" value="TreeGrafter"/>
</dbReference>
<evidence type="ECO:0000313" key="7">
    <source>
        <dbReference type="EMBL" id="SFU41573.1"/>
    </source>
</evidence>
<gene>
    <name evidence="7" type="ORF">SAMN05421784_10624</name>
</gene>
<accession>A0A1I7FZI4</accession>
<dbReference type="SMART" id="SM00644">
    <property type="entry name" value="Ami_2"/>
    <property type="match status" value="1"/>
</dbReference>
<proteinExistence type="inferred from homology"/>
<dbReference type="STRING" id="351659.SAMN05421784_10624"/>
<dbReference type="InterPro" id="IPR036505">
    <property type="entry name" value="Amidase/PGRP_sf"/>
</dbReference>
<dbReference type="SUPFAM" id="SSF55846">
    <property type="entry name" value="N-acetylmuramoyl-L-alanine amidase-like"/>
    <property type="match status" value="1"/>
</dbReference>
<reference evidence="8" key="1">
    <citation type="submission" date="2016-10" db="EMBL/GenBank/DDBJ databases">
        <authorList>
            <person name="Varghese N."/>
            <person name="Submissions S."/>
        </authorList>
    </citation>
    <scope>NUCLEOTIDE SEQUENCE [LARGE SCALE GENOMIC DNA]</scope>
    <source>
        <strain evidence="8">DSM 18168</strain>
    </source>
</reference>
<feature type="domain" description="N-acetylmuramoyl-L-alanine amidase" evidence="6">
    <location>
        <begin position="8"/>
        <end position="159"/>
    </location>
</feature>
<dbReference type="EMBL" id="FPBJ01000006">
    <property type="protein sequence ID" value="SFU41573.1"/>
    <property type="molecule type" value="Genomic_DNA"/>
</dbReference>
<dbReference type="Proteomes" id="UP000242496">
    <property type="component" value="Unassembled WGS sequence"/>
</dbReference>
<dbReference type="GO" id="GO:0009253">
    <property type="term" value="P:peptidoglycan catabolic process"/>
    <property type="evidence" value="ECO:0007669"/>
    <property type="project" value="InterPro"/>
</dbReference>
<dbReference type="PANTHER" id="PTHR30417:SF12">
    <property type="entry name" value="N-ACETYLMURAMOYL-L-ALANINE AMIDASE"/>
    <property type="match status" value="1"/>
</dbReference>
<dbReference type="Gene3D" id="1.10.101.10">
    <property type="entry name" value="PGBD-like superfamily/PGBD"/>
    <property type="match status" value="1"/>
</dbReference>